<keyword evidence="2" id="KW-0472">Membrane</keyword>
<dbReference type="InterPro" id="IPR052734">
    <property type="entry name" value="Nod_factor_acetyltransferase"/>
</dbReference>
<reference evidence="5" key="1">
    <citation type="submission" date="2023-07" db="EMBL/GenBank/DDBJ databases">
        <title>30 novel species of actinomycetes from the DSMZ collection.</title>
        <authorList>
            <person name="Nouioui I."/>
        </authorList>
    </citation>
    <scope>NUCLEOTIDE SEQUENCE [LARGE SCALE GENOMIC DNA]</scope>
    <source>
        <strain evidence="5">DSM 44917</strain>
    </source>
</reference>
<feature type="region of interest" description="Disordered" evidence="1">
    <location>
        <begin position="1"/>
        <end position="21"/>
    </location>
</feature>
<feature type="domain" description="Acyltransferase 3" evidence="3">
    <location>
        <begin position="28"/>
        <end position="328"/>
    </location>
</feature>
<dbReference type="Pfam" id="PF01757">
    <property type="entry name" value="Acyl_transf_3"/>
    <property type="match status" value="1"/>
</dbReference>
<keyword evidence="4" id="KW-0012">Acyltransferase</keyword>
<organism evidence="4 5">
    <name type="scientific">Streptomyces boetiae</name>
    <dbReference type="NCBI Taxonomy" id="3075541"/>
    <lineage>
        <taxon>Bacteria</taxon>
        <taxon>Bacillati</taxon>
        <taxon>Actinomycetota</taxon>
        <taxon>Actinomycetes</taxon>
        <taxon>Kitasatosporales</taxon>
        <taxon>Streptomycetaceae</taxon>
        <taxon>Streptomyces</taxon>
    </lineage>
</organism>
<dbReference type="RefSeq" id="WP_311630566.1">
    <property type="nucleotide sequence ID" value="NZ_JAVREN010000013.1"/>
</dbReference>
<evidence type="ECO:0000256" key="2">
    <source>
        <dbReference type="SAM" id="Phobius"/>
    </source>
</evidence>
<feature type="transmembrane region" description="Helical" evidence="2">
    <location>
        <begin position="90"/>
        <end position="108"/>
    </location>
</feature>
<proteinExistence type="predicted"/>
<protein>
    <submittedName>
        <fullName evidence="4">Acyltransferase family protein</fullName>
    </submittedName>
</protein>
<evidence type="ECO:0000313" key="5">
    <source>
        <dbReference type="Proteomes" id="UP001183388"/>
    </source>
</evidence>
<feature type="region of interest" description="Disordered" evidence="1">
    <location>
        <begin position="357"/>
        <end position="383"/>
    </location>
</feature>
<keyword evidence="2" id="KW-1133">Transmembrane helix</keyword>
<evidence type="ECO:0000256" key="1">
    <source>
        <dbReference type="SAM" id="MobiDB-lite"/>
    </source>
</evidence>
<keyword evidence="4" id="KW-0808">Transferase</keyword>
<feature type="transmembrane region" description="Helical" evidence="2">
    <location>
        <begin position="57"/>
        <end position="78"/>
    </location>
</feature>
<dbReference type="PANTHER" id="PTHR37312">
    <property type="entry name" value="MEMBRANE-BOUND ACYLTRANSFERASE YKRP-RELATED"/>
    <property type="match status" value="1"/>
</dbReference>
<dbReference type="Proteomes" id="UP001183388">
    <property type="component" value="Unassembled WGS sequence"/>
</dbReference>
<keyword evidence="5" id="KW-1185">Reference proteome</keyword>
<feature type="transmembrane region" description="Helical" evidence="2">
    <location>
        <begin position="275"/>
        <end position="293"/>
    </location>
</feature>
<feature type="compositionally biased region" description="Low complexity" evidence="1">
    <location>
        <begin position="362"/>
        <end position="383"/>
    </location>
</feature>
<dbReference type="PANTHER" id="PTHR37312:SF1">
    <property type="entry name" value="MEMBRANE-BOUND ACYLTRANSFERASE YKRP-RELATED"/>
    <property type="match status" value="1"/>
</dbReference>
<dbReference type="InterPro" id="IPR002656">
    <property type="entry name" value="Acyl_transf_3_dom"/>
</dbReference>
<dbReference type="EMBL" id="JAVREN010000013">
    <property type="protein sequence ID" value="MDT0307617.1"/>
    <property type="molecule type" value="Genomic_DNA"/>
</dbReference>
<gene>
    <name evidence="4" type="ORF">RM780_11665</name>
</gene>
<comment type="caution">
    <text evidence="4">The sequence shown here is derived from an EMBL/GenBank/DDBJ whole genome shotgun (WGS) entry which is preliminary data.</text>
</comment>
<feature type="transmembrane region" description="Helical" evidence="2">
    <location>
        <begin position="203"/>
        <end position="223"/>
    </location>
</feature>
<sequence length="383" mass="42101">MTHSTVPRQAAPSPAREKTAPPARDALLDNAKFLAIVLVAAGHAWEPLRSHSHAVTALYLAVYAFHMPAFIVISGYLSRGFDGSPGRVRRLITGVLVPYVVFQVAYTLVLRRMEGNDDAYIPLFEPRWLLWFLLALLLWRLSVPLWKAVRHPVPLALAVAAVASASPSLGSDFQLQRVLQFLPFFVLGLTLRPEHLEWVRRRAVRLAAVPVFAVAGLVAYWAAPRMNHVWFYHREAAQDLGAPWWAGVGMTLALFACSAVLTACFLALVPRRRTWFTVLGAGTLYGYLLHGFLIRGSREWGWYEPDLMHEEPAALLITTAVAVAGITLLCTPVVARVFRPVVEPRLNWLFRPPSAARGAAQGRNAPVPAAPARAGGTAPAPRG</sequence>
<feature type="transmembrane region" description="Helical" evidence="2">
    <location>
        <begin position="128"/>
        <end position="146"/>
    </location>
</feature>
<feature type="transmembrane region" description="Helical" evidence="2">
    <location>
        <begin position="26"/>
        <end position="45"/>
    </location>
</feature>
<evidence type="ECO:0000259" key="3">
    <source>
        <dbReference type="Pfam" id="PF01757"/>
    </source>
</evidence>
<feature type="transmembrane region" description="Helical" evidence="2">
    <location>
        <begin position="243"/>
        <end position="268"/>
    </location>
</feature>
<evidence type="ECO:0000313" key="4">
    <source>
        <dbReference type="EMBL" id="MDT0307617.1"/>
    </source>
</evidence>
<keyword evidence="2" id="KW-0812">Transmembrane</keyword>
<accession>A0ABU2L7Z6</accession>
<name>A0ABU2L7Z6_9ACTN</name>
<feature type="transmembrane region" description="Helical" evidence="2">
    <location>
        <begin position="313"/>
        <end position="335"/>
    </location>
</feature>
<dbReference type="GO" id="GO:0016746">
    <property type="term" value="F:acyltransferase activity"/>
    <property type="evidence" value="ECO:0007669"/>
    <property type="project" value="UniProtKB-KW"/>
</dbReference>